<accession>A0A8R1I8M1</accession>
<dbReference type="PANTHER" id="PTHR43016">
    <property type="entry name" value="PRESEQUENCE PROTEASE"/>
    <property type="match status" value="1"/>
</dbReference>
<protein>
    <submittedName>
        <fullName evidence="2">Peptidase_M16_C domain-containing protein</fullName>
    </submittedName>
</protein>
<dbReference type="EnsemblMetazoa" id="CJA20838.1">
    <property type="protein sequence ID" value="CJA20838.1"/>
    <property type="gene ID" value="WBGene00176410"/>
</dbReference>
<dbReference type="Gene3D" id="3.30.830.10">
    <property type="entry name" value="Metalloenzyme, LuxS/M16 peptidase-like"/>
    <property type="match status" value="2"/>
</dbReference>
<reference evidence="3" key="1">
    <citation type="submission" date="2010-08" db="EMBL/GenBank/DDBJ databases">
        <authorList>
            <consortium name="Caenorhabditis japonica Sequencing Consortium"/>
            <person name="Wilson R.K."/>
        </authorList>
    </citation>
    <scope>NUCLEOTIDE SEQUENCE [LARGE SCALE GENOMIC DNA]</scope>
    <source>
        <strain evidence="3">DF5081</strain>
    </source>
</reference>
<feature type="domain" description="Peptidase M16 C-terminal" evidence="1">
    <location>
        <begin position="104"/>
        <end position="282"/>
    </location>
</feature>
<dbReference type="GO" id="GO:0046872">
    <property type="term" value="F:metal ion binding"/>
    <property type="evidence" value="ECO:0007669"/>
    <property type="project" value="InterPro"/>
</dbReference>
<evidence type="ECO:0000259" key="1">
    <source>
        <dbReference type="Pfam" id="PF05193"/>
    </source>
</evidence>
<proteinExistence type="predicted"/>
<keyword evidence="3" id="KW-1185">Reference proteome</keyword>
<dbReference type="InterPro" id="IPR007863">
    <property type="entry name" value="Peptidase_M16_C"/>
</dbReference>
<evidence type="ECO:0000313" key="2">
    <source>
        <dbReference type="EnsemblMetazoa" id="CJA20838.1"/>
    </source>
</evidence>
<dbReference type="AlphaFoldDB" id="A0A8R1I8M1"/>
<dbReference type="PANTHER" id="PTHR43016:SF16">
    <property type="entry name" value="METALLOPROTEASE, PUTATIVE (AFU_ORTHOLOGUE AFUA_4G07610)-RELATED"/>
    <property type="match status" value="1"/>
</dbReference>
<dbReference type="InterPro" id="IPR011249">
    <property type="entry name" value="Metalloenz_LuxS/M16"/>
</dbReference>
<organism evidence="2 3">
    <name type="scientific">Caenorhabditis japonica</name>
    <dbReference type="NCBI Taxonomy" id="281687"/>
    <lineage>
        <taxon>Eukaryota</taxon>
        <taxon>Metazoa</taxon>
        <taxon>Ecdysozoa</taxon>
        <taxon>Nematoda</taxon>
        <taxon>Chromadorea</taxon>
        <taxon>Rhabditida</taxon>
        <taxon>Rhabditina</taxon>
        <taxon>Rhabditomorpha</taxon>
        <taxon>Rhabditoidea</taxon>
        <taxon>Rhabditidae</taxon>
        <taxon>Peloderinae</taxon>
        <taxon>Caenorhabditis</taxon>
    </lineage>
</organism>
<evidence type="ECO:0000313" key="3">
    <source>
        <dbReference type="Proteomes" id="UP000005237"/>
    </source>
</evidence>
<dbReference type="SUPFAM" id="SSF63411">
    <property type="entry name" value="LuxS/MPP-like metallohydrolase"/>
    <property type="match status" value="2"/>
</dbReference>
<dbReference type="FunFam" id="3.30.830.10:FF:000031">
    <property type="entry name" value="Putative zinc metalloprotease"/>
    <property type="match status" value="1"/>
</dbReference>
<dbReference type="Pfam" id="PF05193">
    <property type="entry name" value="Peptidase_M16_C"/>
    <property type="match status" value="1"/>
</dbReference>
<dbReference type="Proteomes" id="UP000005237">
    <property type="component" value="Unassembled WGS sequence"/>
</dbReference>
<reference evidence="2" key="2">
    <citation type="submission" date="2022-06" db="UniProtKB">
        <authorList>
            <consortium name="EnsemblMetazoa"/>
        </authorList>
    </citation>
    <scope>IDENTIFICATION</scope>
    <source>
        <strain evidence="2">DF5081</strain>
    </source>
</reference>
<name>A0A8R1I8M1_CAEJA</name>
<sequence length="331" mass="37650">MYKRAPLNSTLCDFHVGSDGFLKVLPVYINHLLSPMLTASQFATEVHHITGEGNDAGVVYSEMQDHESEMESIMDRKTKEVIYPPFNPYAVDTGGRLKNLRESCNLEKVRDYHKKFYHLSNMVVTVCGMVNHERVLNIMETVEKEHIDTNPAHFPKPFSFALSGIKESSVHKVHCPTDDASRGSVEIAWFAHHPSELDTHSSLHVLFDYLSNTSVAPLQKDFILLDDPLASSAAFHIAEGVKCDLRINFTGVPVEKLENVAPKFFDKTVREHLEESHWDMERMGYLIDQSILNELVKLETNAPKDIISHVIGHQLFDNEDVELLRKRTNEI</sequence>